<evidence type="ECO:0000259" key="1">
    <source>
        <dbReference type="Pfam" id="PF13614"/>
    </source>
</evidence>
<name>A0A1I4N2C8_9FIRM</name>
<keyword evidence="3" id="KW-1185">Reference proteome</keyword>
<dbReference type="STRING" id="1123291.SAMN04490355_104042"/>
<dbReference type="InterPro" id="IPR050678">
    <property type="entry name" value="DNA_Partitioning_ATPase"/>
</dbReference>
<sequence length="255" mass="28922">MEITVFSNLKGGIAKTTTSVNKAHILATVHNKRVLLIDDDKQGNASKFYRLHGYDHPSIADVLIEKNYDIHNAIQHTRYANLDMIAANMNLLTANLKISMDESREQQTILKKALEQVESEYDYCIIDNAPDINISIINSLVAAHSVIVPIKIDQYSFDGLEILVDQFEEVRKFNPDLNFRGCLVTQYVNNEVNRQGKAYLTDQTQYPIFATHIRRTADKVDESTFAGLPIVEYSPRCGAAKDYLSFVEEYLGDKQ</sequence>
<dbReference type="CDD" id="cd02042">
    <property type="entry name" value="ParAB_family"/>
    <property type="match status" value="1"/>
</dbReference>
<dbReference type="Gene3D" id="3.40.50.300">
    <property type="entry name" value="P-loop containing nucleotide triphosphate hydrolases"/>
    <property type="match status" value="1"/>
</dbReference>
<evidence type="ECO:0000313" key="3">
    <source>
        <dbReference type="Proteomes" id="UP000199520"/>
    </source>
</evidence>
<dbReference type="PANTHER" id="PTHR13696">
    <property type="entry name" value="P-LOOP CONTAINING NUCLEOSIDE TRIPHOSPHATE HYDROLASE"/>
    <property type="match status" value="1"/>
</dbReference>
<dbReference type="AlphaFoldDB" id="A0A1I4N2C8"/>
<dbReference type="PANTHER" id="PTHR13696:SF99">
    <property type="entry name" value="COBYRINIC ACID AC-DIAMIDE SYNTHASE"/>
    <property type="match status" value="1"/>
</dbReference>
<dbReference type="RefSeq" id="WP_090940849.1">
    <property type="nucleotide sequence ID" value="NZ_FOTS01000040.1"/>
</dbReference>
<dbReference type="InterPro" id="IPR025669">
    <property type="entry name" value="AAA_dom"/>
</dbReference>
<proteinExistence type="predicted"/>
<reference evidence="3" key="1">
    <citation type="submission" date="2016-10" db="EMBL/GenBank/DDBJ databases">
        <authorList>
            <person name="Varghese N."/>
            <person name="Submissions S."/>
        </authorList>
    </citation>
    <scope>NUCLEOTIDE SEQUENCE [LARGE SCALE GENOMIC DNA]</scope>
    <source>
        <strain evidence="3">DSM 13327</strain>
    </source>
</reference>
<organism evidence="2 3">
    <name type="scientific">Pelosinus propionicus DSM 13327</name>
    <dbReference type="NCBI Taxonomy" id="1123291"/>
    <lineage>
        <taxon>Bacteria</taxon>
        <taxon>Bacillati</taxon>
        <taxon>Bacillota</taxon>
        <taxon>Negativicutes</taxon>
        <taxon>Selenomonadales</taxon>
        <taxon>Sporomusaceae</taxon>
        <taxon>Pelosinus</taxon>
    </lineage>
</organism>
<dbReference type="Proteomes" id="UP000199520">
    <property type="component" value="Unassembled WGS sequence"/>
</dbReference>
<dbReference type="EMBL" id="FOTS01000040">
    <property type="protein sequence ID" value="SFM09467.1"/>
    <property type="molecule type" value="Genomic_DNA"/>
</dbReference>
<evidence type="ECO:0000313" key="2">
    <source>
        <dbReference type="EMBL" id="SFM09467.1"/>
    </source>
</evidence>
<gene>
    <name evidence="2" type="ORF">SAMN04490355_104042</name>
</gene>
<dbReference type="SUPFAM" id="SSF52540">
    <property type="entry name" value="P-loop containing nucleoside triphosphate hydrolases"/>
    <property type="match status" value="1"/>
</dbReference>
<dbReference type="InterPro" id="IPR027417">
    <property type="entry name" value="P-loop_NTPase"/>
</dbReference>
<feature type="domain" description="AAA" evidence="1">
    <location>
        <begin position="1"/>
        <end position="178"/>
    </location>
</feature>
<dbReference type="Pfam" id="PF13614">
    <property type="entry name" value="AAA_31"/>
    <property type="match status" value="1"/>
</dbReference>
<dbReference type="OrthoDB" id="9773088at2"/>
<protein>
    <submittedName>
        <fullName evidence="2">Chromosome partitioning protein</fullName>
    </submittedName>
</protein>
<accession>A0A1I4N2C8</accession>